<evidence type="ECO:0000259" key="5">
    <source>
        <dbReference type="PROSITE" id="PS50160"/>
    </source>
</evidence>
<dbReference type="InterPro" id="IPR010559">
    <property type="entry name" value="Sig_transdc_His_kin_internal"/>
</dbReference>
<feature type="compositionally biased region" description="Low complexity" evidence="4">
    <location>
        <begin position="1"/>
        <end position="11"/>
    </location>
</feature>
<dbReference type="InterPro" id="IPR036890">
    <property type="entry name" value="HATPase_C_sf"/>
</dbReference>
<dbReference type="Gene3D" id="3.30.1490.70">
    <property type="match status" value="1"/>
</dbReference>
<dbReference type="SUPFAM" id="SSF56091">
    <property type="entry name" value="DNA ligase/mRNA capping enzyme, catalytic domain"/>
    <property type="match status" value="1"/>
</dbReference>
<dbReference type="Pfam" id="PF02518">
    <property type="entry name" value="HATPase_c"/>
    <property type="match status" value="1"/>
</dbReference>
<evidence type="ECO:0000313" key="6">
    <source>
        <dbReference type="EMBL" id="MEJ2869601.1"/>
    </source>
</evidence>
<dbReference type="CDD" id="cd07971">
    <property type="entry name" value="OBF_DNA_ligase_LigD"/>
    <property type="match status" value="1"/>
</dbReference>
<dbReference type="Proteomes" id="UP001385809">
    <property type="component" value="Unassembled WGS sequence"/>
</dbReference>
<dbReference type="InterPro" id="IPR012309">
    <property type="entry name" value="DNA_ligase_ATP-dep_C"/>
</dbReference>
<dbReference type="InterPro" id="IPR003594">
    <property type="entry name" value="HATPase_dom"/>
</dbReference>
<dbReference type="Gene3D" id="2.40.50.140">
    <property type="entry name" value="Nucleic acid-binding proteins"/>
    <property type="match status" value="1"/>
</dbReference>
<feature type="region of interest" description="Disordered" evidence="4">
    <location>
        <begin position="1"/>
        <end position="24"/>
    </location>
</feature>
<comment type="catalytic activity">
    <reaction evidence="3">
        <text>ATP + (deoxyribonucleotide)n-3'-hydroxyl + 5'-phospho-(deoxyribonucleotide)m = (deoxyribonucleotide)n+m + AMP + diphosphate.</text>
        <dbReference type="EC" id="6.5.1.1"/>
    </reaction>
</comment>
<evidence type="ECO:0000256" key="3">
    <source>
        <dbReference type="ARBA" id="ARBA00034003"/>
    </source>
</evidence>
<dbReference type="InterPro" id="IPR050640">
    <property type="entry name" value="Bact_2-comp_sensor_kinase"/>
</dbReference>
<keyword evidence="7" id="KW-1185">Reference proteome</keyword>
<keyword evidence="6" id="KW-0808">Transferase</keyword>
<dbReference type="SUPFAM" id="SSF55874">
    <property type="entry name" value="ATPase domain of HSP90 chaperone/DNA topoisomerase II/histidine kinase"/>
    <property type="match status" value="1"/>
</dbReference>
<reference evidence="6 7" key="1">
    <citation type="submission" date="2024-03" db="EMBL/GenBank/DDBJ databases">
        <title>Actinomycetospora sp. OC33-EN08, a novel actinomycete isolated from wild orchid (Aerides multiflora).</title>
        <authorList>
            <person name="Suriyachadkun C."/>
        </authorList>
    </citation>
    <scope>NUCLEOTIDE SEQUENCE [LARGE SCALE GENOMIC DNA]</scope>
    <source>
        <strain evidence="6 7">OC33-EN08</strain>
    </source>
</reference>
<dbReference type="PANTHER" id="PTHR34220:SF7">
    <property type="entry name" value="SENSOR HISTIDINE KINASE YPDA"/>
    <property type="match status" value="1"/>
</dbReference>
<dbReference type="EMBL" id="JBBEGN010000008">
    <property type="protein sequence ID" value="MEJ2869601.1"/>
    <property type="molecule type" value="Genomic_DNA"/>
</dbReference>
<proteinExistence type="predicted"/>
<dbReference type="PROSITE" id="PS50160">
    <property type="entry name" value="DNA_LIGASE_A3"/>
    <property type="match status" value="1"/>
</dbReference>
<evidence type="ECO:0000256" key="1">
    <source>
        <dbReference type="ARBA" id="ARBA00012727"/>
    </source>
</evidence>
<dbReference type="Pfam" id="PF06580">
    <property type="entry name" value="His_kinase"/>
    <property type="match status" value="1"/>
</dbReference>
<dbReference type="InterPro" id="IPR012340">
    <property type="entry name" value="NA-bd_OB-fold"/>
</dbReference>
<feature type="domain" description="ATP-dependent DNA ligase family profile" evidence="5">
    <location>
        <begin position="117"/>
        <end position="206"/>
    </location>
</feature>
<dbReference type="Gene3D" id="3.30.470.30">
    <property type="entry name" value="DNA ligase/mRNA capping enzyme"/>
    <property type="match status" value="1"/>
</dbReference>
<dbReference type="Pfam" id="PF01068">
    <property type="entry name" value="DNA_ligase_A_M"/>
    <property type="match status" value="1"/>
</dbReference>
<dbReference type="EC" id="6.5.1.1" evidence="1"/>
<evidence type="ECO:0000256" key="2">
    <source>
        <dbReference type="ARBA" id="ARBA00022598"/>
    </source>
</evidence>
<dbReference type="Pfam" id="PF04679">
    <property type="entry name" value="DNA_ligase_A_C"/>
    <property type="match status" value="1"/>
</dbReference>
<evidence type="ECO:0000313" key="7">
    <source>
        <dbReference type="Proteomes" id="UP001385809"/>
    </source>
</evidence>
<dbReference type="InterPro" id="IPR012310">
    <property type="entry name" value="DNA_ligase_ATP-dep_cent"/>
</dbReference>
<evidence type="ECO:0000256" key="4">
    <source>
        <dbReference type="SAM" id="MobiDB-lite"/>
    </source>
</evidence>
<accession>A0ABU8MRN6</accession>
<feature type="region of interest" description="Disordered" evidence="4">
    <location>
        <begin position="356"/>
        <end position="377"/>
    </location>
</feature>
<dbReference type="RefSeq" id="WP_337696175.1">
    <property type="nucleotide sequence ID" value="NZ_JBBEGN010000008.1"/>
</dbReference>
<organism evidence="6 7">
    <name type="scientific">Actinomycetospora aurantiaca</name>
    <dbReference type="NCBI Taxonomy" id="3129233"/>
    <lineage>
        <taxon>Bacteria</taxon>
        <taxon>Bacillati</taxon>
        <taxon>Actinomycetota</taxon>
        <taxon>Actinomycetes</taxon>
        <taxon>Pseudonocardiales</taxon>
        <taxon>Pseudonocardiaceae</taxon>
        <taxon>Actinomycetospora</taxon>
    </lineage>
</organism>
<keyword evidence="6" id="KW-0418">Kinase</keyword>
<gene>
    <name evidence="6" type="ORF">WCD74_17640</name>
</gene>
<name>A0ABU8MRN6_9PSEU</name>
<dbReference type="PANTHER" id="PTHR34220">
    <property type="entry name" value="SENSOR HISTIDINE KINASE YPDA"/>
    <property type="match status" value="1"/>
</dbReference>
<keyword evidence="2" id="KW-0436">Ligase</keyword>
<comment type="caution">
    <text evidence="6">The sequence shown here is derived from an EMBL/GenBank/DDBJ whole genome shotgun (WGS) entry which is preliminary data.</text>
</comment>
<dbReference type="Gene3D" id="3.30.565.10">
    <property type="entry name" value="Histidine kinase-like ATPase, C-terminal domain"/>
    <property type="match status" value="1"/>
</dbReference>
<protein>
    <recommendedName>
        <fullName evidence="1">DNA ligase (ATP)</fullName>
        <ecNumber evidence="1">6.5.1.1</ecNumber>
    </recommendedName>
</protein>
<sequence>MSSSPASAPASDVLPRVPGPRGSARPMLASAGELPRGAGWAFEFVWSGLRCFAYAQDGELRLVDADGHDVTAGFPELGVPAAHGLVLDGVVVAKDPVGRPSMSRLRRRRRVARPSRALVSGTPVSYYVFDVLEVDGRSTARMPYRQRRELLAEIDLAGGNLVVPPSFTGVAADEVVATARHYGLEGVVAKRLESTYQSGRRSRSWITAEITRSQDVVVGGWLPPRGADEGVGSLLLGVPSEGVLRYVGRVATGVTAAARREVLDATVGLERLVSPFDGDLPADVEGAATWLAPRLVGRVEHRRWTPTGLLGRPVWRGLRAGTHPATVQAPLIAAPVVATDLALDDLETVDGPRTAGSGHPDAVHRGEQTETAVPQPPGVLVPAGAEILLPDAEVEAALRSRFSAHFVHNALTAIAAFVRVDPGRARELLTEFADFTRYSFRSSDTTTTVAEELRNTRRYLTLEQARFGSRLTVEITVAPEVENVVLPPFVVAPLVENAVRHGIEPVLDGGTVRVTAAGAGPDCVITVSDDGAGMGPEASRAASQVDARHGGIAEVTRRLRAAFEGGSDLHVDSRAGSGTTVRLRVPATRADEEPPAGRLLVG</sequence>
<dbReference type="GO" id="GO:0016301">
    <property type="term" value="F:kinase activity"/>
    <property type="evidence" value="ECO:0007669"/>
    <property type="project" value="UniProtKB-KW"/>
</dbReference>
<dbReference type="SUPFAM" id="SSF50249">
    <property type="entry name" value="Nucleic acid-binding proteins"/>
    <property type="match status" value="1"/>
</dbReference>